<dbReference type="GO" id="GO:0061631">
    <property type="term" value="F:ubiquitin conjugating enzyme activity"/>
    <property type="evidence" value="ECO:0007669"/>
    <property type="project" value="UniProtKB-EC"/>
</dbReference>
<dbReference type="OrthoDB" id="7851174at2759"/>
<reference evidence="11" key="1">
    <citation type="submission" date="2022-01" db="EMBL/GenBank/DDBJ databases">
        <authorList>
            <person name="King R."/>
        </authorList>
    </citation>
    <scope>NUCLEOTIDE SEQUENCE</scope>
</reference>
<evidence type="ECO:0000256" key="7">
    <source>
        <dbReference type="ARBA" id="ARBA00022840"/>
    </source>
</evidence>
<proteinExistence type="inferred from homology"/>
<dbReference type="AlphaFoldDB" id="A0A9N9MEN5"/>
<protein>
    <recommendedName>
        <fullName evidence="3">E2 ubiquitin-conjugating enzyme</fullName>
        <ecNumber evidence="3">2.3.2.23</ecNumber>
    </recommendedName>
</protein>
<evidence type="ECO:0000256" key="9">
    <source>
        <dbReference type="RuleBase" id="RU362109"/>
    </source>
</evidence>
<evidence type="ECO:0000256" key="1">
    <source>
        <dbReference type="ARBA" id="ARBA00000485"/>
    </source>
</evidence>
<dbReference type="PROSITE" id="PS00183">
    <property type="entry name" value="UBC_1"/>
    <property type="match status" value="1"/>
</dbReference>
<dbReference type="InterPro" id="IPR023313">
    <property type="entry name" value="UBQ-conjugating_AS"/>
</dbReference>
<dbReference type="Proteomes" id="UP001152799">
    <property type="component" value="Chromosome 1"/>
</dbReference>
<dbReference type="SUPFAM" id="SSF54495">
    <property type="entry name" value="UBC-like"/>
    <property type="match status" value="1"/>
</dbReference>
<evidence type="ECO:0000256" key="3">
    <source>
        <dbReference type="ARBA" id="ARBA00012486"/>
    </source>
</evidence>
<sequence length="151" mass="17053">MSSQATNRIKKELVELTQDPPPNCSAVPKNGNIYEWECQISGPPGSVYEGGVFILDLQIPPEYPFKPPVVTCRTRIYHCNINYNNGYICLDILSENWSPALSISKVLLSICSLLTDCNPQDPLVPYIARQYVTDRAEHDSMARLWTKEYAT</sequence>
<dbReference type="GO" id="GO:0005524">
    <property type="term" value="F:ATP binding"/>
    <property type="evidence" value="ECO:0007669"/>
    <property type="project" value="UniProtKB-UniRule"/>
</dbReference>
<evidence type="ECO:0000313" key="12">
    <source>
        <dbReference type="Proteomes" id="UP001152799"/>
    </source>
</evidence>
<evidence type="ECO:0000256" key="6">
    <source>
        <dbReference type="ARBA" id="ARBA00022786"/>
    </source>
</evidence>
<evidence type="ECO:0000256" key="8">
    <source>
        <dbReference type="PROSITE-ProRule" id="PRU10133"/>
    </source>
</evidence>
<name>A0A9N9MEN5_9CUCU</name>
<comment type="catalytic activity">
    <reaction evidence="1">
        <text>S-ubiquitinyl-[E1 ubiquitin-activating enzyme]-L-cysteine + [E2 ubiquitin-conjugating enzyme]-L-cysteine = [E1 ubiquitin-activating enzyme]-L-cysteine + S-ubiquitinyl-[E2 ubiquitin-conjugating enzyme]-L-cysteine.</text>
        <dbReference type="EC" id="2.3.2.23"/>
    </reaction>
</comment>
<evidence type="ECO:0000256" key="2">
    <source>
        <dbReference type="ARBA" id="ARBA00004906"/>
    </source>
</evidence>
<keyword evidence="4" id="KW-0808">Transferase</keyword>
<keyword evidence="6 9" id="KW-0833">Ubl conjugation pathway</keyword>
<dbReference type="PANTHER" id="PTHR24068">
    <property type="entry name" value="UBIQUITIN-CONJUGATING ENZYME E2"/>
    <property type="match status" value="1"/>
</dbReference>
<keyword evidence="7 9" id="KW-0067">ATP-binding</keyword>
<dbReference type="EMBL" id="OU892277">
    <property type="protein sequence ID" value="CAG9760899.1"/>
    <property type="molecule type" value="Genomic_DNA"/>
</dbReference>
<keyword evidence="5 9" id="KW-0547">Nucleotide-binding</keyword>
<evidence type="ECO:0000256" key="5">
    <source>
        <dbReference type="ARBA" id="ARBA00022741"/>
    </source>
</evidence>
<dbReference type="SMART" id="SM00212">
    <property type="entry name" value="UBCc"/>
    <property type="match status" value="1"/>
</dbReference>
<evidence type="ECO:0000256" key="4">
    <source>
        <dbReference type="ARBA" id="ARBA00022679"/>
    </source>
</evidence>
<feature type="domain" description="UBC core" evidence="10">
    <location>
        <begin position="4"/>
        <end position="151"/>
    </location>
</feature>
<evidence type="ECO:0000259" key="10">
    <source>
        <dbReference type="PROSITE" id="PS50127"/>
    </source>
</evidence>
<dbReference type="InterPro" id="IPR016135">
    <property type="entry name" value="UBQ-conjugating_enzyme/RWD"/>
</dbReference>
<dbReference type="FunFam" id="3.10.110.10:FF:000101">
    <property type="entry name" value="Ubiquitin-conjugating enzyme E2 D2"/>
    <property type="match status" value="1"/>
</dbReference>
<organism evidence="11 12">
    <name type="scientific">Ceutorhynchus assimilis</name>
    <name type="common">cabbage seed weevil</name>
    <dbReference type="NCBI Taxonomy" id="467358"/>
    <lineage>
        <taxon>Eukaryota</taxon>
        <taxon>Metazoa</taxon>
        <taxon>Ecdysozoa</taxon>
        <taxon>Arthropoda</taxon>
        <taxon>Hexapoda</taxon>
        <taxon>Insecta</taxon>
        <taxon>Pterygota</taxon>
        <taxon>Neoptera</taxon>
        <taxon>Endopterygota</taxon>
        <taxon>Coleoptera</taxon>
        <taxon>Polyphaga</taxon>
        <taxon>Cucujiformia</taxon>
        <taxon>Curculionidae</taxon>
        <taxon>Ceutorhynchinae</taxon>
        <taxon>Ceutorhynchus</taxon>
    </lineage>
</organism>
<dbReference type="PROSITE" id="PS50127">
    <property type="entry name" value="UBC_2"/>
    <property type="match status" value="1"/>
</dbReference>
<dbReference type="GO" id="GO:0006511">
    <property type="term" value="P:ubiquitin-dependent protein catabolic process"/>
    <property type="evidence" value="ECO:0007669"/>
    <property type="project" value="UniProtKB-ARBA"/>
</dbReference>
<dbReference type="InterPro" id="IPR000608">
    <property type="entry name" value="UBC"/>
</dbReference>
<comment type="similarity">
    <text evidence="9">Belongs to the ubiquitin-conjugating enzyme family.</text>
</comment>
<keyword evidence="12" id="KW-1185">Reference proteome</keyword>
<dbReference type="Pfam" id="PF00179">
    <property type="entry name" value="UQ_con"/>
    <property type="match status" value="1"/>
</dbReference>
<accession>A0A9N9MEN5</accession>
<comment type="pathway">
    <text evidence="2">Protein modification; protein ubiquitination.</text>
</comment>
<feature type="active site" description="Glycyl thioester intermediate" evidence="8">
    <location>
        <position position="89"/>
    </location>
</feature>
<evidence type="ECO:0000313" key="11">
    <source>
        <dbReference type="EMBL" id="CAG9760899.1"/>
    </source>
</evidence>
<dbReference type="EC" id="2.3.2.23" evidence="3"/>
<dbReference type="Gene3D" id="3.10.110.10">
    <property type="entry name" value="Ubiquitin Conjugating Enzyme"/>
    <property type="match status" value="1"/>
</dbReference>
<gene>
    <name evidence="11" type="ORF">CEUTPL_LOCUS1616</name>
</gene>